<sequence>MVEANMQRTFLPLYAAIMLCDQVRPKGLAYFAADYLAEIIPLYSSMPLLLKHSQNLEMHLVEGNKLPKEKCYELVKSTLEVLPTIKDSMKQFQEFGYLVRSFKRETVIPEIVMQDTNIAEVLNAIALCPNWKEYSQEIAELAEGIREEIEAE</sequence>
<gene>
    <name evidence="1" type="ORF">M422DRAFT_37680</name>
</gene>
<name>A0A0C9UQJ3_SPHS4</name>
<dbReference type="HOGENOM" id="CLU_1723505_0_0_1"/>
<dbReference type="Proteomes" id="UP000054279">
    <property type="component" value="Unassembled WGS sequence"/>
</dbReference>
<dbReference type="AlphaFoldDB" id="A0A0C9UQJ3"/>
<organism evidence="1 2">
    <name type="scientific">Sphaerobolus stellatus (strain SS14)</name>
    <dbReference type="NCBI Taxonomy" id="990650"/>
    <lineage>
        <taxon>Eukaryota</taxon>
        <taxon>Fungi</taxon>
        <taxon>Dikarya</taxon>
        <taxon>Basidiomycota</taxon>
        <taxon>Agaricomycotina</taxon>
        <taxon>Agaricomycetes</taxon>
        <taxon>Phallomycetidae</taxon>
        <taxon>Geastrales</taxon>
        <taxon>Sphaerobolaceae</taxon>
        <taxon>Sphaerobolus</taxon>
    </lineage>
</organism>
<evidence type="ECO:0000313" key="1">
    <source>
        <dbReference type="EMBL" id="KIJ27605.1"/>
    </source>
</evidence>
<proteinExistence type="predicted"/>
<dbReference type="EMBL" id="KN837330">
    <property type="protein sequence ID" value="KIJ27605.1"/>
    <property type="molecule type" value="Genomic_DNA"/>
</dbReference>
<evidence type="ECO:0000313" key="2">
    <source>
        <dbReference type="Proteomes" id="UP000054279"/>
    </source>
</evidence>
<protein>
    <submittedName>
        <fullName evidence="1">Uncharacterized protein</fullName>
    </submittedName>
</protein>
<keyword evidence="2" id="KW-1185">Reference proteome</keyword>
<reference evidence="1 2" key="1">
    <citation type="submission" date="2014-06" db="EMBL/GenBank/DDBJ databases">
        <title>Evolutionary Origins and Diversification of the Mycorrhizal Mutualists.</title>
        <authorList>
            <consortium name="DOE Joint Genome Institute"/>
            <consortium name="Mycorrhizal Genomics Consortium"/>
            <person name="Kohler A."/>
            <person name="Kuo A."/>
            <person name="Nagy L.G."/>
            <person name="Floudas D."/>
            <person name="Copeland A."/>
            <person name="Barry K.W."/>
            <person name="Cichocki N."/>
            <person name="Veneault-Fourrey C."/>
            <person name="LaButti K."/>
            <person name="Lindquist E.A."/>
            <person name="Lipzen A."/>
            <person name="Lundell T."/>
            <person name="Morin E."/>
            <person name="Murat C."/>
            <person name="Riley R."/>
            <person name="Ohm R."/>
            <person name="Sun H."/>
            <person name="Tunlid A."/>
            <person name="Henrissat B."/>
            <person name="Grigoriev I.V."/>
            <person name="Hibbett D.S."/>
            <person name="Martin F."/>
        </authorList>
    </citation>
    <scope>NUCLEOTIDE SEQUENCE [LARGE SCALE GENOMIC DNA]</scope>
    <source>
        <strain evidence="1 2">SS14</strain>
    </source>
</reference>
<accession>A0A0C9UQJ3</accession>
<dbReference type="OrthoDB" id="3262877at2759"/>